<protein>
    <submittedName>
        <fullName evidence="6">UbiA prenyltransferase family</fullName>
    </submittedName>
</protein>
<dbReference type="PANTHER" id="PTHR42723:SF1">
    <property type="entry name" value="CHLOROPHYLL SYNTHASE, CHLOROPLASTIC"/>
    <property type="match status" value="1"/>
</dbReference>
<dbReference type="InterPro" id="IPR000537">
    <property type="entry name" value="UbiA_prenyltransferase"/>
</dbReference>
<evidence type="ECO:0000256" key="4">
    <source>
        <dbReference type="ARBA" id="ARBA00023136"/>
    </source>
</evidence>
<dbReference type="InterPro" id="IPR044878">
    <property type="entry name" value="UbiA_sf"/>
</dbReference>
<evidence type="ECO:0000256" key="1">
    <source>
        <dbReference type="ARBA" id="ARBA00004141"/>
    </source>
</evidence>
<keyword evidence="3 5" id="KW-1133">Transmembrane helix</keyword>
<sequence length="290" mass="31604">MQSEIWTVLKASRPPSWTFGPILFGIGIIHSGIIPKSLNVTLLRLGLQIAALSMPLSIVVFGINDVYDYDSDIRNPRKMKDGPEGGILHPDHHRSVRLAAYTSTVFIILSSIITQQSQNIIATLFLTLIGWQYSAPPLRLKEQPIVDSLSNGAIVYLAWFCGFSFSGLKISDAPSKGLMLGLCTSGIHALGAVMDMEADIAGGQKTIAVALGPRLAAVFAASCYLMASATVDIDSIFGAYVYAGLFIMLFPCLRVSWAHRAFQGIVYLSISCAVLWIFVRAWSIFSRKRS</sequence>
<feature type="transmembrane region" description="Helical" evidence="5">
    <location>
        <begin position="95"/>
        <end position="113"/>
    </location>
</feature>
<evidence type="ECO:0000313" key="7">
    <source>
        <dbReference type="Proteomes" id="UP000308652"/>
    </source>
</evidence>
<dbReference type="EMBL" id="ML213592">
    <property type="protein sequence ID" value="TFK42595.1"/>
    <property type="molecule type" value="Genomic_DNA"/>
</dbReference>
<gene>
    <name evidence="6" type="ORF">BDQ12DRAFT_676466</name>
</gene>
<dbReference type="PANTHER" id="PTHR42723">
    <property type="entry name" value="CHLOROPHYLL SYNTHASE"/>
    <property type="match status" value="1"/>
</dbReference>
<evidence type="ECO:0000256" key="2">
    <source>
        <dbReference type="ARBA" id="ARBA00022692"/>
    </source>
</evidence>
<dbReference type="AlphaFoldDB" id="A0A5C3MD81"/>
<dbReference type="InterPro" id="IPR050475">
    <property type="entry name" value="Prenyltransferase_related"/>
</dbReference>
<feature type="transmembrane region" description="Helical" evidence="5">
    <location>
        <begin position="265"/>
        <end position="285"/>
    </location>
</feature>
<keyword evidence="2 5" id="KW-0812">Transmembrane</keyword>
<feature type="transmembrane region" description="Helical" evidence="5">
    <location>
        <begin position="239"/>
        <end position="259"/>
    </location>
</feature>
<dbReference type="STRING" id="68775.A0A5C3MD81"/>
<feature type="transmembrane region" description="Helical" evidence="5">
    <location>
        <begin position="45"/>
        <end position="63"/>
    </location>
</feature>
<name>A0A5C3MD81_9AGAR</name>
<evidence type="ECO:0000313" key="6">
    <source>
        <dbReference type="EMBL" id="TFK42595.1"/>
    </source>
</evidence>
<comment type="subcellular location">
    <subcellularLocation>
        <location evidence="1">Membrane</location>
        <topology evidence="1">Multi-pass membrane protein</topology>
    </subcellularLocation>
</comment>
<keyword evidence="4 5" id="KW-0472">Membrane</keyword>
<keyword evidence="6" id="KW-0808">Transferase</keyword>
<evidence type="ECO:0000256" key="5">
    <source>
        <dbReference type="SAM" id="Phobius"/>
    </source>
</evidence>
<accession>A0A5C3MD81</accession>
<reference evidence="6 7" key="1">
    <citation type="journal article" date="2019" name="Nat. Ecol. Evol.">
        <title>Megaphylogeny resolves global patterns of mushroom evolution.</title>
        <authorList>
            <person name="Varga T."/>
            <person name="Krizsan K."/>
            <person name="Foldi C."/>
            <person name="Dima B."/>
            <person name="Sanchez-Garcia M."/>
            <person name="Sanchez-Ramirez S."/>
            <person name="Szollosi G.J."/>
            <person name="Szarkandi J.G."/>
            <person name="Papp V."/>
            <person name="Albert L."/>
            <person name="Andreopoulos W."/>
            <person name="Angelini C."/>
            <person name="Antonin V."/>
            <person name="Barry K.W."/>
            <person name="Bougher N.L."/>
            <person name="Buchanan P."/>
            <person name="Buyck B."/>
            <person name="Bense V."/>
            <person name="Catcheside P."/>
            <person name="Chovatia M."/>
            <person name="Cooper J."/>
            <person name="Damon W."/>
            <person name="Desjardin D."/>
            <person name="Finy P."/>
            <person name="Geml J."/>
            <person name="Haridas S."/>
            <person name="Hughes K."/>
            <person name="Justo A."/>
            <person name="Karasinski D."/>
            <person name="Kautmanova I."/>
            <person name="Kiss B."/>
            <person name="Kocsube S."/>
            <person name="Kotiranta H."/>
            <person name="LaButti K.M."/>
            <person name="Lechner B.E."/>
            <person name="Liimatainen K."/>
            <person name="Lipzen A."/>
            <person name="Lukacs Z."/>
            <person name="Mihaltcheva S."/>
            <person name="Morgado L.N."/>
            <person name="Niskanen T."/>
            <person name="Noordeloos M.E."/>
            <person name="Ohm R.A."/>
            <person name="Ortiz-Santana B."/>
            <person name="Ovrebo C."/>
            <person name="Racz N."/>
            <person name="Riley R."/>
            <person name="Savchenko A."/>
            <person name="Shiryaev A."/>
            <person name="Soop K."/>
            <person name="Spirin V."/>
            <person name="Szebenyi C."/>
            <person name="Tomsovsky M."/>
            <person name="Tulloss R.E."/>
            <person name="Uehling J."/>
            <person name="Grigoriev I.V."/>
            <person name="Vagvolgyi C."/>
            <person name="Papp T."/>
            <person name="Martin F.M."/>
            <person name="Miettinen O."/>
            <person name="Hibbett D.S."/>
            <person name="Nagy L.G."/>
        </authorList>
    </citation>
    <scope>NUCLEOTIDE SEQUENCE [LARGE SCALE GENOMIC DNA]</scope>
    <source>
        <strain evidence="6 7">CBS 166.37</strain>
    </source>
</reference>
<dbReference type="OrthoDB" id="2753389at2759"/>
<dbReference type="Pfam" id="PF01040">
    <property type="entry name" value="UbiA"/>
    <property type="match status" value="1"/>
</dbReference>
<feature type="transmembrane region" description="Helical" evidence="5">
    <location>
        <begin position="16"/>
        <end position="33"/>
    </location>
</feature>
<dbReference type="GO" id="GO:0016020">
    <property type="term" value="C:membrane"/>
    <property type="evidence" value="ECO:0007669"/>
    <property type="project" value="UniProtKB-SubCell"/>
</dbReference>
<dbReference type="Gene3D" id="1.10.357.140">
    <property type="entry name" value="UbiA prenyltransferase"/>
    <property type="match status" value="1"/>
</dbReference>
<organism evidence="6 7">
    <name type="scientific">Crucibulum laeve</name>
    <dbReference type="NCBI Taxonomy" id="68775"/>
    <lineage>
        <taxon>Eukaryota</taxon>
        <taxon>Fungi</taxon>
        <taxon>Dikarya</taxon>
        <taxon>Basidiomycota</taxon>
        <taxon>Agaricomycotina</taxon>
        <taxon>Agaricomycetes</taxon>
        <taxon>Agaricomycetidae</taxon>
        <taxon>Agaricales</taxon>
        <taxon>Agaricineae</taxon>
        <taxon>Nidulariaceae</taxon>
        <taxon>Crucibulum</taxon>
    </lineage>
</organism>
<keyword evidence="7" id="KW-1185">Reference proteome</keyword>
<dbReference type="Proteomes" id="UP000308652">
    <property type="component" value="Unassembled WGS sequence"/>
</dbReference>
<evidence type="ECO:0000256" key="3">
    <source>
        <dbReference type="ARBA" id="ARBA00022989"/>
    </source>
</evidence>
<dbReference type="GO" id="GO:0016765">
    <property type="term" value="F:transferase activity, transferring alkyl or aryl (other than methyl) groups"/>
    <property type="evidence" value="ECO:0007669"/>
    <property type="project" value="InterPro"/>
</dbReference>
<proteinExistence type="predicted"/>